<accession>A0A834REE3</accession>
<comment type="subcellular location">
    <subcellularLocation>
        <location evidence="1">Cytoplasm</location>
        <location evidence="1">Cytoskeleton</location>
    </subcellularLocation>
</comment>
<evidence type="ECO:0000259" key="9">
    <source>
        <dbReference type="PROSITE" id="PS50245"/>
    </source>
</evidence>
<feature type="coiled-coil region" evidence="7">
    <location>
        <begin position="512"/>
        <end position="867"/>
    </location>
</feature>
<feature type="coiled-coil region" evidence="7">
    <location>
        <begin position="903"/>
        <end position="976"/>
    </location>
</feature>
<evidence type="ECO:0000256" key="6">
    <source>
        <dbReference type="ARBA" id="ARBA00023212"/>
    </source>
</evidence>
<dbReference type="EnsemblMetazoa" id="SSS_1069s_mrna">
    <property type="protein sequence ID" value="KAF7495041.1"/>
    <property type="gene ID" value="SSS_1069"/>
</dbReference>
<evidence type="ECO:0000313" key="12">
    <source>
        <dbReference type="Proteomes" id="UP000070412"/>
    </source>
</evidence>
<feature type="domain" description="CAP-Gly" evidence="9">
    <location>
        <begin position="227"/>
        <end position="269"/>
    </location>
</feature>
<evidence type="ECO:0000256" key="4">
    <source>
        <dbReference type="ARBA" id="ARBA00022737"/>
    </source>
</evidence>
<keyword evidence="12" id="KW-1185">Reference proteome</keyword>
<feature type="domain" description="CAP-Gly" evidence="9">
    <location>
        <begin position="86"/>
        <end position="128"/>
    </location>
</feature>
<dbReference type="GO" id="GO:0031122">
    <property type="term" value="P:cytoplasmic microtubule organization"/>
    <property type="evidence" value="ECO:0007669"/>
    <property type="project" value="TreeGrafter"/>
</dbReference>
<evidence type="ECO:0000313" key="11">
    <source>
        <dbReference type="EnsemblMetazoa" id="KAF7495041.1"/>
    </source>
</evidence>
<dbReference type="SUPFAM" id="SSF74924">
    <property type="entry name" value="Cap-Gly domain"/>
    <property type="match status" value="2"/>
</dbReference>
<feature type="compositionally biased region" description="Low complexity" evidence="8">
    <location>
        <begin position="9"/>
        <end position="20"/>
    </location>
</feature>
<organism evidence="10">
    <name type="scientific">Sarcoptes scabiei</name>
    <name type="common">Itch mite</name>
    <name type="synonym">Acarus scabiei</name>
    <dbReference type="NCBI Taxonomy" id="52283"/>
    <lineage>
        <taxon>Eukaryota</taxon>
        <taxon>Metazoa</taxon>
        <taxon>Ecdysozoa</taxon>
        <taxon>Arthropoda</taxon>
        <taxon>Chelicerata</taxon>
        <taxon>Arachnida</taxon>
        <taxon>Acari</taxon>
        <taxon>Acariformes</taxon>
        <taxon>Sarcoptiformes</taxon>
        <taxon>Astigmata</taxon>
        <taxon>Psoroptidia</taxon>
        <taxon>Sarcoptoidea</taxon>
        <taxon>Sarcoptidae</taxon>
        <taxon>Sarcoptinae</taxon>
        <taxon>Sarcoptes</taxon>
    </lineage>
</organism>
<feature type="coiled-coil region" evidence="7">
    <location>
        <begin position="1041"/>
        <end position="1068"/>
    </location>
</feature>
<dbReference type="InterPro" id="IPR036859">
    <property type="entry name" value="CAP-Gly_dom_sf"/>
</dbReference>
<keyword evidence="3" id="KW-0493">Microtubule</keyword>
<sequence>MSHRIRVTSSSSFQSSKPSSRLGSTDSLLSETGSSSDTANYRINSAIPKPNLILKSSSSDLAIDDFQCEEKVWVNGSKPGTIKFIGETKFAPGKWIGVQLTSSDGKNDGSVAGVRYFSCPNNFGVFVRPQRLTKAPVPESVFKKRLASPMQEINLISESNSNVGSLKDEPEKIYQSKKSISNENSFLLKNSPFLQHSNGKMHNFSLGDRVLVNASSGSKLGTLRFLGETDFANGQWAGIELDEPLGKNDGSVAGKRYFECKMKFGLFAPLQKISSVPICAVNKTNIIQTDRSKNFSSSKIATSRCSSQDSLCSLASSVASSRTNGRQSRTGIKLGVNALKSPNGQPMTSPIAKKSITAAAIAGTNAAVLDALKEKDEHISQLLKERDIERGEFSRIALQAEELEDRVATLQAENARIAAEADEEMIEMKRLNQEYEEVQLKLTMQIEEEKRKVEDIQFRLEEESLAKSDLASLVESLKQEIESFRMKSKDNDTIAADKFDSKNDEFVPRKLLKDLETDLNMKKNDISNLRKELTRKDETIFQFEASAEKRKTEVESLKARLIEIEKESNQKIHKFEKTIDELKDRLVLEGNNCDSIQKERDNLMKEINEYENKMIDVEQKLMEQVKKANDSQKELFNEKTITLQSEIEQKTNQIRLLEEKLQETMSRNDNFKDQMNSMAIQLRDQRRLHEDECRKHKMAEDRLKKVDLENQLLQSKIEEMSLKYESSVEKLSKINEEFEHHQFNKNQTESEMKQEIENLCRSNEIKENEIRDLKEEIEKQKSMLTHFEIEKSNKLKIIQANNNELFLIKSDNEQKQLQIEDLKLKLKEKIEILNKITIDRDELELCLTKTREDCEEVKSKLKTTTEELFGLKRDCSNQLRVASPDHSGTKIEAANSEYLSRDLDLLKNQSESLLNENQHLREENNFLSAKISELQEDMEGIKRRHQDILSELESERKQLTDRADMAEAKILEYKEMEFQQNSVIEAMKRSAELEKCLMTEKLDQLEMRVREQQALVHKRQSSNDHQHSSSHHEETSYEQQIDFLNSVIVDMQRKNDELRNRVQVLEEIGLGEFEHSFQSQVITNQTNNDVGHLNGHIRTLRKYCDICELFDMHETEECPQQSSSMIPNGHSQQLINRDTIRLYCNICDRFDHEANQCPEIQIY</sequence>
<keyword evidence="5 7" id="KW-0175">Coiled coil</keyword>
<evidence type="ECO:0000256" key="8">
    <source>
        <dbReference type="SAM" id="MobiDB-lite"/>
    </source>
</evidence>
<proteinExistence type="predicted"/>
<keyword evidence="6" id="KW-0206">Cytoskeleton</keyword>
<reference evidence="10" key="2">
    <citation type="submission" date="2020-01" db="EMBL/GenBank/DDBJ databases">
        <authorList>
            <person name="Korhonen P.K.K."/>
            <person name="Guangxu M.G."/>
            <person name="Wang T.W."/>
            <person name="Stroehlein A.J.S."/>
            <person name="Young N.D."/>
            <person name="Ang C.-S.A."/>
            <person name="Fernando D.W.F."/>
            <person name="Lu H.L."/>
            <person name="Taylor S.T."/>
            <person name="Ehtesham M.E.M."/>
            <person name="Najaraj S.H.N."/>
            <person name="Harsha G.H.G."/>
            <person name="Madugundu A.M."/>
            <person name="Renuse S.R."/>
            <person name="Holt D.H."/>
            <person name="Pandey A.P."/>
            <person name="Papenfuss A.P."/>
            <person name="Gasser R.B.G."/>
            <person name="Fischer K.F."/>
        </authorList>
    </citation>
    <scope>NUCLEOTIDE SEQUENCE</scope>
    <source>
        <strain evidence="10">SSS_KF_BRIS2020</strain>
    </source>
</reference>
<dbReference type="SMART" id="SM01052">
    <property type="entry name" value="CAP_GLY"/>
    <property type="match status" value="2"/>
</dbReference>
<feature type="compositionally biased region" description="Basic and acidic residues" evidence="8">
    <location>
        <begin position="1021"/>
        <end position="1035"/>
    </location>
</feature>
<evidence type="ECO:0000256" key="7">
    <source>
        <dbReference type="SAM" id="Coils"/>
    </source>
</evidence>
<feature type="coiled-coil region" evidence="7">
    <location>
        <begin position="393"/>
        <end position="487"/>
    </location>
</feature>
<dbReference type="EMBL" id="WVUK01000050">
    <property type="protein sequence ID" value="KAF7495041.1"/>
    <property type="molecule type" value="Genomic_DNA"/>
</dbReference>
<evidence type="ECO:0000256" key="2">
    <source>
        <dbReference type="ARBA" id="ARBA00022490"/>
    </source>
</evidence>
<name>A0A834REE3_SARSC</name>
<feature type="compositionally biased region" description="Polar residues" evidence="8">
    <location>
        <begin position="21"/>
        <end position="41"/>
    </location>
</feature>
<reference evidence="12" key="1">
    <citation type="journal article" date="2020" name="PLoS Negl. Trop. Dis.">
        <title>High-quality nuclear genome for Sarcoptes scabiei-A critical resource for a neglected parasite.</title>
        <authorList>
            <person name="Korhonen P.K."/>
            <person name="Gasser R.B."/>
            <person name="Ma G."/>
            <person name="Wang T."/>
            <person name="Stroehlein A.J."/>
            <person name="Young N.D."/>
            <person name="Ang C.S."/>
            <person name="Fernando D.D."/>
            <person name="Lu H.C."/>
            <person name="Taylor S."/>
            <person name="Reynolds S.L."/>
            <person name="Mofiz E."/>
            <person name="Najaraj S.H."/>
            <person name="Gowda H."/>
            <person name="Madugundu A."/>
            <person name="Renuse S."/>
            <person name="Holt D."/>
            <person name="Pandey A."/>
            <person name="Papenfuss A.T."/>
            <person name="Fischer K."/>
        </authorList>
    </citation>
    <scope>NUCLEOTIDE SEQUENCE [LARGE SCALE GENOMIC DNA]</scope>
</reference>
<dbReference type="PANTHER" id="PTHR18916">
    <property type="entry name" value="DYNACTIN 1-RELATED MICROTUBULE-BINDING"/>
    <property type="match status" value="1"/>
</dbReference>
<evidence type="ECO:0000256" key="1">
    <source>
        <dbReference type="ARBA" id="ARBA00004245"/>
    </source>
</evidence>
<evidence type="ECO:0000256" key="5">
    <source>
        <dbReference type="ARBA" id="ARBA00023054"/>
    </source>
</evidence>
<reference evidence="11" key="3">
    <citation type="submission" date="2022-06" db="UniProtKB">
        <authorList>
            <consortium name="EnsemblMetazoa"/>
        </authorList>
    </citation>
    <scope>IDENTIFICATION</scope>
</reference>
<dbReference type="GO" id="GO:0005634">
    <property type="term" value="C:nucleus"/>
    <property type="evidence" value="ECO:0007669"/>
    <property type="project" value="TreeGrafter"/>
</dbReference>
<dbReference type="AlphaFoldDB" id="A0A834REE3"/>
<dbReference type="Pfam" id="PF16641">
    <property type="entry name" value="CLIP1_ZNF"/>
    <property type="match status" value="2"/>
</dbReference>
<feature type="region of interest" description="Disordered" evidence="8">
    <location>
        <begin position="1013"/>
        <end position="1036"/>
    </location>
</feature>
<feature type="region of interest" description="Disordered" evidence="8">
    <location>
        <begin position="1"/>
        <end position="41"/>
    </location>
</feature>
<keyword evidence="4" id="KW-0677">Repeat</keyword>
<dbReference type="PROSITE" id="PS50245">
    <property type="entry name" value="CAP_GLY_2"/>
    <property type="match status" value="2"/>
</dbReference>
<dbReference type="GO" id="GO:0051010">
    <property type="term" value="F:microtubule plus-end binding"/>
    <property type="evidence" value="ECO:0007669"/>
    <property type="project" value="TreeGrafter"/>
</dbReference>
<dbReference type="PROSITE" id="PS00845">
    <property type="entry name" value="CAP_GLY_1"/>
    <property type="match status" value="2"/>
</dbReference>
<dbReference type="Pfam" id="PF01302">
    <property type="entry name" value="CAP_GLY"/>
    <property type="match status" value="2"/>
</dbReference>
<dbReference type="InterPro" id="IPR000938">
    <property type="entry name" value="CAP-Gly_domain"/>
</dbReference>
<dbReference type="OrthoDB" id="5412539at2759"/>
<gene>
    <name evidence="10" type="ORF">SSS_1069</name>
</gene>
<protein>
    <submittedName>
        <fullName evidence="10">CAP-Gly domain-containing linker protein 2</fullName>
    </submittedName>
</protein>
<dbReference type="InterPro" id="IPR032108">
    <property type="entry name" value="CLIP1_ZNF"/>
</dbReference>
<keyword evidence="2" id="KW-0963">Cytoplasm</keyword>
<dbReference type="Gene3D" id="2.30.30.190">
    <property type="entry name" value="CAP Gly-rich-like domain"/>
    <property type="match status" value="2"/>
</dbReference>
<evidence type="ECO:0000256" key="3">
    <source>
        <dbReference type="ARBA" id="ARBA00022701"/>
    </source>
</evidence>
<dbReference type="PANTHER" id="PTHR18916:SF82">
    <property type="entry name" value="CAP-GLY DOMAIN-CONTAINING PROTEIN"/>
    <property type="match status" value="1"/>
</dbReference>
<dbReference type="GO" id="GO:0005938">
    <property type="term" value="C:cell cortex"/>
    <property type="evidence" value="ECO:0007669"/>
    <property type="project" value="TreeGrafter"/>
</dbReference>
<dbReference type="Proteomes" id="UP000070412">
    <property type="component" value="Unassembled WGS sequence"/>
</dbReference>
<dbReference type="GO" id="GO:0035371">
    <property type="term" value="C:microtubule plus-end"/>
    <property type="evidence" value="ECO:0007669"/>
    <property type="project" value="TreeGrafter"/>
</dbReference>
<evidence type="ECO:0000313" key="10">
    <source>
        <dbReference type="EMBL" id="KAF7495041.1"/>
    </source>
</evidence>